<dbReference type="AlphaFoldDB" id="A0AAD8RTY6"/>
<reference evidence="2" key="1">
    <citation type="submission" date="2023-07" db="EMBL/GenBank/DDBJ databases">
        <title>A chromosome-level genome assembly of Lolium multiflorum.</title>
        <authorList>
            <person name="Chen Y."/>
            <person name="Copetti D."/>
            <person name="Kolliker R."/>
            <person name="Studer B."/>
        </authorList>
    </citation>
    <scope>NUCLEOTIDE SEQUENCE</scope>
    <source>
        <strain evidence="2">02402/16</strain>
        <tissue evidence="2">Leaf</tissue>
    </source>
</reference>
<sequence length="372" mass="41228">MSSVSNASNPFASDASDDFSAPNPATLREVHITDHVPVKLSLAEKNHHAWRTYFYLLFREYNLRDHIDGSVDLFARRGPDWLAIDATIIRWLFLTISPDIFKTMVREGDDAHTVWMKINGLFTDNKLQRIVFLQQEFFGTPQNDQTLDSYCLRIKAISDELHDLGFKIGDEILPRHATTLRPGLPSRSTALHAATARMGPDTLRGPAAGARTGLSRRRRRLVHGHGRLVSDGLSPGLGPHDDVDATLAKRAGRTEGVRCRVRRGERRCPARLGVVCADDAGGSRKRAWVRHVHLADADPKVVVARGGDRRRGDDGGTCGGSGRHQGEKESSEAKTRDNMSGRNASSPGTRWCAQKGRRRSVVAGIERKIRRA</sequence>
<feature type="compositionally biased region" description="Basic and acidic residues" evidence="1">
    <location>
        <begin position="324"/>
        <end position="339"/>
    </location>
</feature>
<dbReference type="PANTHER" id="PTHR47481">
    <property type="match status" value="1"/>
</dbReference>
<evidence type="ECO:0000256" key="1">
    <source>
        <dbReference type="SAM" id="MobiDB-lite"/>
    </source>
</evidence>
<dbReference type="EMBL" id="JAUUTY010000005">
    <property type="protein sequence ID" value="KAK1631723.1"/>
    <property type="molecule type" value="Genomic_DNA"/>
</dbReference>
<evidence type="ECO:0000313" key="3">
    <source>
        <dbReference type="Proteomes" id="UP001231189"/>
    </source>
</evidence>
<dbReference type="PANTHER" id="PTHR47481:SF10">
    <property type="entry name" value="COPIA-LIKE POLYPROTEIN_RETROTRANSPOSON"/>
    <property type="match status" value="1"/>
</dbReference>
<evidence type="ECO:0000313" key="2">
    <source>
        <dbReference type="EMBL" id="KAK1631723.1"/>
    </source>
</evidence>
<feature type="region of interest" description="Disordered" evidence="1">
    <location>
        <begin position="1"/>
        <end position="20"/>
    </location>
</feature>
<gene>
    <name evidence="2" type="ORF">QYE76_006038</name>
</gene>
<feature type="compositionally biased region" description="Polar residues" evidence="1">
    <location>
        <begin position="1"/>
        <end position="11"/>
    </location>
</feature>
<proteinExistence type="predicted"/>
<protein>
    <submittedName>
        <fullName evidence="2">Uncharacterized protein</fullName>
    </submittedName>
</protein>
<keyword evidence="3" id="KW-1185">Reference proteome</keyword>
<accession>A0AAD8RTY6</accession>
<organism evidence="2 3">
    <name type="scientific">Lolium multiflorum</name>
    <name type="common">Italian ryegrass</name>
    <name type="synonym">Lolium perenne subsp. multiflorum</name>
    <dbReference type="NCBI Taxonomy" id="4521"/>
    <lineage>
        <taxon>Eukaryota</taxon>
        <taxon>Viridiplantae</taxon>
        <taxon>Streptophyta</taxon>
        <taxon>Embryophyta</taxon>
        <taxon>Tracheophyta</taxon>
        <taxon>Spermatophyta</taxon>
        <taxon>Magnoliopsida</taxon>
        <taxon>Liliopsida</taxon>
        <taxon>Poales</taxon>
        <taxon>Poaceae</taxon>
        <taxon>BOP clade</taxon>
        <taxon>Pooideae</taxon>
        <taxon>Poodae</taxon>
        <taxon>Poeae</taxon>
        <taxon>Poeae Chloroplast Group 2 (Poeae type)</taxon>
        <taxon>Loliodinae</taxon>
        <taxon>Loliinae</taxon>
        <taxon>Lolium</taxon>
    </lineage>
</organism>
<comment type="caution">
    <text evidence="2">The sequence shown here is derived from an EMBL/GenBank/DDBJ whole genome shotgun (WGS) entry which is preliminary data.</text>
</comment>
<dbReference type="Proteomes" id="UP001231189">
    <property type="component" value="Unassembled WGS sequence"/>
</dbReference>
<feature type="region of interest" description="Disordered" evidence="1">
    <location>
        <begin position="303"/>
        <end position="372"/>
    </location>
</feature>
<dbReference type="Pfam" id="PF14223">
    <property type="entry name" value="Retrotran_gag_2"/>
    <property type="match status" value="1"/>
</dbReference>
<name>A0AAD8RTY6_LOLMU</name>